<dbReference type="RefSeq" id="WP_282767466.1">
    <property type="nucleotide sequence ID" value="NZ_JASCTH010000068.1"/>
</dbReference>
<dbReference type="EMBL" id="JASCTH010000068">
    <property type="protein sequence ID" value="MDI6106007.1"/>
    <property type="molecule type" value="Genomic_DNA"/>
</dbReference>
<evidence type="ECO:0000256" key="1">
    <source>
        <dbReference type="SAM" id="Phobius"/>
    </source>
</evidence>
<protein>
    <submittedName>
        <fullName evidence="2">Uncharacterized protein</fullName>
    </submittedName>
</protein>
<organism evidence="2 3">
    <name type="scientific">Actinoplanes sandaracinus</name>
    <dbReference type="NCBI Taxonomy" id="3045177"/>
    <lineage>
        <taxon>Bacteria</taxon>
        <taxon>Bacillati</taxon>
        <taxon>Actinomycetota</taxon>
        <taxon>Actinomycetes</taxon>
        <taxon>Micromonosporales</taxon>
        <taxon>Micromonosporaceae</taxon>
        <taxon>Actinoplanes</taxon>
    </lineage>
</organism>
<keyword evidence="1" id="KW-0812">Transmembrane</keyword>
<evidence type="ECO:0000313" key="3">
    <source>
        <dbReference type="Proteomes" id="UP001241758"/>
    </source>
</evidence>
<proteinExistence type="predicted"/>
<dbReference type="Proteomes" id="UP001241758">
    <property type="component" value="Unassembled WGS sequence"/>
</dbReference>
<accession>A0ABT6X1W2</accession>
<sequence>MLVAAGIVGAFTGHIVAACPWLYTAFAFTVHAGPDSIFMVVCLTGALELMLFVVCMALGVGLLHSRGRHVGIGLLIGWFAGVIAVLGGGTALIGLLAAPRP</sequence>
<keyword evidence="1" id="KW-1133">Transmembrane helix</keyword>
<reference evidence="2 3" key="1">
    <citation type="submission" date="2023-05" db="EMBL/GenBank/DDBJ databases">
        <title>Actinoplanes sp. NEAU-A12 genome sequencing.</title>
        <authorList>
            <person name="Wang Z.-S."/>
        </authorList>
    </citation>
    <scope>NUCLEOTIDE SEQUENCE [LARGE SCALE GENOMIC DNA]</scope>
    <source>
        <strain evidence="2 3">NEAU-A12</strain>
    </source>
</reference>
<keyword evidence="1" id="KW-0472">Membrane</keyword>
<feature type="transmembrane region" description="Helical" evidence="1">
    <location>
        <begin position="75"/>
        <end position="98"/>
    </location>
</feature>
<keyword evidence="3" id="KW-1185">Reference proteome</keyword>
<name>A0ABT6X1W2_9ACTN</name>
<gene>
    <name evidence="2" type="ORF">QLQ12_46325</name>
</gene>
<evidence type="ECO:0000313" key="2">
    <source>
        <dbReference type="EMBL" id="MDI6106007.1"/>
    </source>
</evidence>
<feature type="transmembrane region" description="Helical" evidence="1">
    <location>
        <begin position="37"/>
        <end position="63"/>
    </location>
</feature>
<comment type="caution">
    <text evidence="2">The sequence shown here is derived from an EMBL/GenBank/DDBJ whole genome shotgun (WGS) entry which is preliminary data.</text>
</comment>